<proteinExistence type="predicted"/>
<protein>
    <submittedName>
        <fullName evidence="1">Uncharacterized protein</fullName>
    </submittedName>
</protein>
<evidence type="ECO:0000313" key="1">
    <source>
        <dbReference type="EMBL" id="EAZ01544.1"/>
    </source>
</evidence>
<dbReference type="OMA" id="GQADMDM"/>
<keyword evidence="2" id="KW-1185">Reference proteome</keyword>
<evidence type="ECO:0000313" key="2">
    <source>
        <dbReference type="Proteomes" id="UP000007015"/>
    </source>
</evidence>
<dbReference type="HOGENOM" id="CLU_2871684_0_0_1"/>
<reference evidence="1 2" key="1">
    <citation type="journal article" date="2005" name="PLoS Biol.">
        <title>The genomes of Oryza sativa: a history of duplications.</title>
        <authorList>
            <person name="Yu J."/>
            <person name="Wang J."/>
            <person name="Lin W."/>
            <person name="Li S."/>
            <person name="Li H."/>
            <person name="Zhou J."/>
            <person name="Ni P."/>
            <person name="Dong W."/>
            <person name="Hu S."/>
            <person name="Zeng C."/>
            <person name="Zhang J."/>
            <person name="Zhang Y."/>
            <person name="Li R."/>
            <person name="Xu Z."/>
            <person name="Li S."/>
            <person name="Li X."/>
            <person name="Zheng H."/>
            <person name="Cong L."/>
            <person name="Lin L."/>
            <person name="Yin J."/>
            <person name="Geng J."/>
            <person name="Li G."/>
            <person name="Shi J."/>
            <person name="Liu J."/>
            <person name="Lv H."/>
            <person name="Li J."/>
            <person name="Wang J."/>
            <person name="Deng Y."/>
            <person name="Ran L."/>
            <person name="Shi X."/>
            <person name="Wang X."/>
            <person name="Wu Q."/>
            <person name="Li C."/>
            <person name="Ren X."/>
            <person name="Wang J."/>
            <person name="Wang X."/>
            <person name="Li D."/>
            <person name="Liu D."/>
            <person name="Zhang X."/>
            <person name="Ji Z."/>
            <person name="Zhao W."/>
            <person name="Sun Y."/>
            <person name="Zhang Z."/>
            <person name="Bao J."/>
            <person name="Han Y."/>
            <person name="Dong L."/>
            <person name="Ji J."/>
            <person name="Chen P."/>
            <person name="Wu S."/>
            <person name="Liu J."/>
            <person name="Xiao Y."/>
            <person name="Bu D."/>
            <person name="Tan J."/>
            <person name="Yang L."/>
            <person name="Ye C."/>
            <person name="Zhang J."/>
            <person name="Xu J."/>
            <person name="Zhou Y."/>
            <person name="Yu Y."/>
            <person name="Zhang B."/>
            <person name="Zhuang S."/>
            <person name="Wei H."/>
            <person name="Liu B."/>
            <person name="Lei M."/>
            <person name="Yu H."/>
            <person name="Li Y."/>
            <person name="Xu H."/>
            <person name="Wei S."/>
            <person name="He X."/>
            <person name="Fang L."/>
            <person name="Zhang Z."/>
            <person name="Zhang Y."/>
            <person name="Huang X."/>
            <person name="Su Z."/>
            <person name="Tong W."/>
            <person name="Li J."/>
            <person name="Tong Z."/>
            <person name="Li S."/>
            <person name="Ye J."/>
            <person name="Wang L."/>
            <person name="Fang L."/>
            <person name="Lei T."/>
            <person name="Chen C."/>
            <person name="Chen H."/>
            <person name="Xu Z."/>
            <person name="Li H."/>
            <person name="Huang H."/>
            <person name="Zhang F."/>
            <person name="Xu H."/>
            <person name="Li N."/>
            <person name="Zhao C."/>
            <person name="Li S."/>
            <person name="Dong L."/>
            <person name="Huang Y."/>
            <person name="Li L."/>
            <person name="Xi Y."/>
            <person name="Qi Q."/>
            <person name="Li W."/>
            <person name="Zhang B."/>
            <person name="Hu W."/>
            <person name="Zhang Y."/>
            <person name="Tian X."/>
            <person name="Jiao Y."/>
            <person name="Liang X."/>
            <person name="Jin J."/>
            <person name="Gao L."/>
            <person name="Zheng W."/>
            <person name="Hao B."/>
            <person name="Liu S."/>
            <person name="Wang W."/>
            <person name="Yuan L."/>
            <person name="Cao M."/>
            <person name="McDermott J."/>
            <person name="Samudrala R."/>
            <person name="Wang J."/>
            <person name="Wong G.K."/>
            <person name="Yang H."/>
        </authorList>
    </citation>
    <scope>NUCLEOTIDE SEQUENCE [LARGE SCALE GENOMIC DNA]</scope>
    <source>
        <strain evidence="2">cv. 93-11</strain>
    </source>
</reference>
<dbReference type="Proteomes" id="UP000007015">
    <property type="component" value="Chromosome 6"/>
</dbReference>
<gene>
    <name evidence="1" type="ORF">OsI_23579</name>
</gene>
<sequence>MACRLVVGTGHAAVGFPVARVAHRRHVALVVKGQADMDMEQTKGKDGSVVSGDPVLEHEHCQTC</sequence>
<organism evidence="1 2">
    <name type="scientific">Oryza sativa subsp. indica</name>
    <name type="common">Rice</name>
    <dbReference type="NCBI Taxonomy" id="39946"/>
    <lineage>
        <taxon>Eukaryota</taxon>
        <taxon>Viridiplantae</taxon>
        <taxon>Streptophyta</taxon>
        <taxon>Embryophyta</taxon>
        <taxon>Tracheophyta</taxon>
        <taxon>Spermatophyta</taxon>
        <taxon>Magnoliopsida</taxon>
        <taxon>Liliopsida</taxon>
        <taxon>Poales</taxon>
        <taxon>Poaceae</taxon>
        <taxon>BOP clade</taxon>
        <taxon>Oryzoideae</taxon>
        <taxon>Oryzeae</taxon>
        <taxon>Oryzinae</taxon>
        <taxon>Oryza</taxon>
        <taxon>Oryza sativa</taxon>
    </lineage>
</organism>
<name>A2YEN3_ORYSI</name>
<dbReference type="AlphaFoldDB" id="A2YEN3"/>
<dbReference type="Gramene" id="BGIOSGA020939-TA">
    <property type="protein sequence ID" value="BGIOSGA020939-PA"/>
    <property type="gene ID" value="BGIOSGA020939"/>
</dbReference>
<dbReference type="EMBL" id="CM000131">
    <property type="protein sequence ID" value="EAZ01544.1"/>
    <property type="molecule type" value="Genomic_DNA"/>
</dbReference>
<accession>A2YEN3</accession>